<dbReference type="EMBL" id="JAIQCV010000001">
    <property type="protein sequence ID" value="KAH1130728.1"/>
    <property type="molecule type" value="Genomic_DNA"/>
</dbReference>
<dbReference type="PANTHER" id="PTHR37610">
    <property type="entry name" value="CCHC-TYPE DOMAIN-CONTAINING PROTEIN"/>
    <property type="match status" value="1"/>
</dbReference>
<comment type="caution">
    <text evidence="2">The sequence shown here is derived from an EMBL/GenBank/DDBJ whole genome shotgun (WGS) entry which is preliminary data.</text>
</comment>
<dbReference type="InterPro" id="IPR029472">
    <property type="entry name" value="Copia-like_N"/>
</dbReference>
<evidence type="ECO:0000313" key="3">
    <source>
        <dbReference type="Proteomes" id="UP000828251"/>
    </source>
</evidence>
<keyword evidence="3" id="KW-1185">Reference proteome</keyword>
<accession>A0A9D4AN10</accession>
<gene>
    <name evidence="2" type="ORF">J1N35_002106</name>
</gene>
<name>A0A9D4AN10_9ROSI</name>
<evidence type="ECO:0000259" key="1">
    <source>
        <dbReference type="Pfam" id="PF14244"/>
    </source>
</evidence>
<dbReference type="AlphaFoldDB" id="A0A9D4AN10"/>
<evidence type="ECO:0000313" key="2">
    <source>
        <dbReference type="EMBL" id="KAH1130728.1"/>
    </source>
</evidence>
<dbReference type="PANTHER" id="PTHR37610:SF78">
    <property type="entry name" value="GAG-POLYPEPTIDE OF LTR COPIA-TYPE-RELATED"/>
    <property type="match status" value="1"/>
</dbReference>
<dbReference type="Proteomes" id="UP000828251">
    <property type="component" value="Unassembled WGS sequence"/>
</dbReference>
<protein>
    <recommendedName>
        <fullName evidence="1">Retrotransposon Copia-like N-terminal domain-containing protein</fullName>
    </recommendedName>
</protein>
<dbReference type="Pfam" id="PF14244">
    <property type="entry name" value="Retrotran_gag_3"/>
    <property type="match status" value="1"/>
</dbReference>
<dbReference type="OrthoDB" id="1002462at2759"/>
<organism evidence="2 3">
    <name type="scientific">Gossypium stocksii</name>
    <dbReference type="NCBI Taxonomy" id="47602"/>
    <lineage>
        <taxon>Eukaryota</taxon>
        <taxon>Viridiplantae</taxon>
        <taxon>Streptophyta</taxon>
        <taxon>Embryophyta</taxon>
        <taxon>Tracheophyta</taxon>
        <taxon>Spermatophyta</taxon>
        <taxon>Magnoliopsida</taxon>
        <taxon>eudicotyledons</taxon>
        <taxon>Gunneridae</taxon>
        <taxon>Pentapetalae</taxon>
        <taxon>rosids</taxon>
        <taxon>malvids</taxon>
        <taxon>Malvales</taxon>
        <taxon>Malvaceae</taxon>
        <taxon>Malvoideae</taxon>
        <taxon>Gossypium</taxon>
    </lineage>
</organism>
<feature type="domain" description="Retrotransposon Copia-like N-terminal" evidence="1">
    <location>
        <begin position="16"/>
        <end position="61"/>
    </location>
</feature>
<proteinExistence type="predicted"/>
<sequence length="271" mass="30332">MGTKSTIGFNYPLYLHPSDTPGTLLVFYQLLRIENYNVWSQTMKITLLAKNKLGFVDGTCFKDSLLEDMGYQWERCNAIVLSWILNTVSKELSAGIAFTSSTVVVWNDLGEWFHKVDGLRIYFLHREIASHLQVCSQILLMNPLPSVNHAYSMLMQEESQRQHSSSVVGIDLVSFYSAHMFTKKKANNGSGSVINNASVIDTASGNKMTGDISFRPQALVFTQEQSHQILSLLNKEPTVEATASLVGMVHVGHNWIIDTRAIDHILSVFNS</sequence>
<reference evidence="2 3" key="1">
    <citation type="journal article" date="2021" name="Plant Biotechnol. J.">
        <title>Multi-omics assisted identification of the key and species-specific regulatory components of drought-tolerant mechanisms in Gossypium stocksii.</title>
        <authorList>
            <person name="Yu D."/>
            <person name="Ke L."/>
            <person name="Zhang D."/>
            <person name="Wu Y."/>
            <person name="Sun Y."/>
            <person name="Mei J."/>
            <person name="Sun J."/>
            <person name="Sun Y."/>
        </authorList>
    </citation>
    <scope>NUCLEOTIDE SEQUENCE [LARGE SCALE GENOMIC DNA]</scope>
    <source>
        <strain evidence="3">cv. E1</strain>
        <tissue evidence="2">Leaf</tissue>
    </source>
</reference>